<keyword evidence="2" id="KW-1133">Transmembrane helix</keyword>
<proteinExistence type="predicted"/>
<dbReference type="GO" id="GO:0007232">
    <property type="term" value="P:osmosensory signaling pathway via Sho1 osmosensor"/>
    <property type="evidence" value="ECO:0007669"/>
    <property type="project" value="InterPro"/>
</dbReference>
<protein>
    <submittedName>
        <fullName evidence="3">Uncharacterized protein</fullName>
    </submittedName>
</protein>
<evidence type="ECO:0000313" key="4">
    <source>
        <dbReference type="Proteomes" id="UP001320245"/>
    </source>
</evidence>
<feature type="transmembrane region" description="Helical" evidence="2">
    <location>
        <begin position="270"/>
        <end position="291"/>
    </location>
</feature>
<sequence length="375" mass="37803">MTVPATKATSSFSIVSSSTTETPTTIAVATTSSASLPSITTVSETFGSSLLPTATITDSAPYLPTTIIVAPEPSTVTGETATSATALATNLPKAITPITGTEPIPEGTVEIQLGFKYPLNYPFVASHPRSAAQLLAGIPQALTYGGGITNTSLVQMRRLQPLSTEEQYGYTTTLAVVTYPADLVSTLSLQITQPAAKLYHNPDELIYNITAQINSAIGITIGSGADGSGSTGTGSSSGSSSSSSSNGGDGDVFSSGSGGSSSASQRGQTAGIAVGAVVVSAAYGSAMFLIARRYKRKKQAHARTSSISNGSPMRQTGSPALMGGALMSREFSNYGAAGGGRESHGSGSGRSGMSNSGRTAFISAPVAAENSLGWN</sequence>
<reference evidence="3 4" key="1">
    <citation type="journal article" date="2023" name="PLoS ONE">
        <title>Cytospora paraplurivora sp. nov. isolated from orchards with fruit tree decline syndrome in Ontario, Canada.</title>
        <authorList>
            <person name="Ilyukhin E."/>
            <person name="Nguyen H.D.T."/>
            <person name="Castle A.J."/>
            <person name="Ellouze W."/>
        </authorList>
    </citation>
    <scope>NUCLEOTIDE SEQUENCE [LARGE SCALE GENOMIC DNA]</scope>
    <source>
        <strain evidence="3 4">FDS-564</strain>
    </source>
</reference>
<dbReference type="PANTHER" id="PTHR35778:SF1">
    <property type="entry name" value="SIGNALING MUCIN HKR1-RELATED"/>
    <property type="match status" value="1"/>
</dbReference>
<evidence type="ECO:0000313" key="3">
    <source>
        <dbReference type="EMBL" id="KAK7734994.1"/>
    </source>
</evidence>
<dbReference type="GO" id="GO:0030010">
    <property type="term" value="P:establishment of cell polarity"/>
    <property type="evidence" value="ECO:0007669"/>
    <property type="project" value="TreeGrafter"/>
</dbReference>
<keyword evidence="4" id="KW-1185">Reference proteome</keyword>
<feature type="compositionally biased region" description="Low complexity" evidence="1">
    <location>
        <begin position="233"/>
        <end position="266"/>
    </location>
</feature>
<feature type="compositionally biased region" description="Gly residues" evidence="1">
    <location>
        <begin position="336"/>
        <end position="350"/>
    </location>
</feature>
<dbReference type="GO" id="GO:0030427">
    <property type="term" value="C:site of polarized growth"/>
    <property type="evidence" value="ECO:0007669"/>
    <property type="project" value="TreeGrafter"/>
</dbReference>
<dbReference type="PANTHER" id="PTHR35778">
    <property type="entry name" value="SIGNALING MUCIN HKR1-RELATED"/>
    <property type="match status" value="1"/>
</dbReference>
<keyword evidence="2" id="KW-0812">Transmembrane</keyword>
<feature type="region of interest" description="Disordered" evidence="1">
    <location>
        <begin position="335"/>
        <end position="356"/>
    </location>
</feature>
<keyword evidence="2" id="KW-0472">Membrane</keyword>
<dbReference type="GO" id="GO:0001402">
    <property type="term" value="P:signal transduction involved in filamentous growth"/>
    <property type="evidence" value="ECO:0007669"/>
    <property type="project" value="TreeGrafter"/>
</dbReference>
<dbReference type="InterPro" id="IPR039295">
    <property type="entry name" value="MSB2"/>
</dbReference>
<dbReference type="GO" id="GO:0005576">
    <property type="term" value="C:extracellular region"/>
    <property type="evidence" value="ECO:0007669"/>
    <property type="project" value="TreeGrafter"/>
</dbReference>
<evidence type="ECO:0000256" key="1">
    <source>
        <dbReference type="SAM" id="MobiDB-lite"/>
    </source>
</evidence>
<dbReference type="GO" id="GO:0005886">
    <property type="term" value="C:plasma membrane"/>
    <property type="evidence" value="ECO:0007669"/>
    <property type="project" value="InterPro"/>
</dbReference>
<dbReference type="GO" id="GO:0009986">
    <property type="term" value="C:cell surface"/>
    <property type="evidence" value="ECO:0007669"/>
    <property type="project" value="TreeGrafter"/>
</dbReference>
<evidence type="ECO:0000256" key="2">
    <source>
        <dbReference type="SAM" id="Phobius"/>
    </source>
</evidence>
<dbReference type="GO" id="GO:0005034">
    <property type="term" value="F:osmosensor activity"/>
    <property type="evidence" value="ECO:0007669"/>
    <property type="project" value="InterPro"/>
</dbReference>
<organism evidence="3 4">
    <name type="scientific">Cytospora paraplurivora</name>
    <dbReference type="NCBI Taxonomy" id="2898453"/>
    <lineage>
        <taxon>Eukaryota</taxon>
        <taxon>Fungi</taxon>
        <taxon>Dikarya</taxon>
        <taxon>Ascomycota</taxon>
        <taxon>Pezizomycotina</taxon>
        <taxon>Sordariomycetes</taxon>
        <taxon>Sordariomycetidae</taxon>
        <taxon>Diaporthales</taxon>
        <taxon>Cytosporaceae</taxon>
        <taxon>Cytospora</taxon>
    </lineage>
</organism>
<accession>A0AAN9YCV5</accession>
<dbReference type="Proteomes" id="UP001320245">
    <property type="component" value="Unassembled WGS sequence"/>
</dbReference>
<comment type="caution">
    <text evidence="3">The sequence shown here is derived from an EMBL/GenBank/DDBJ whole genome shotgun (WGS) entry which is preliminary data.</text>
</comment>
<dbReference type="AlphaFoldDB" id="A0AAN9YCV5"/>
<dbReference type="GO" id="GO:0006972">
    <property type="term" value="P:hyperosmotic response"/>
    <property type="evidence" value="ECO:0007669"/>
    <property type="project" value="TreeGrafter"/>
</dbReference>
<name>A0AAN9YCV5_9PEZI</name>
<dbReference type="EMBL" id="JAJSPL020000041">
    <property type="protein sequence ID" value="KAK7734994.1"/>
    <property type="molecule type" value="Genomic_DNA"/>
</dbReference>
<feature type="region of interest" description="Disordered" evidence="1">
    <location>
        <begin position="226"/>
        <end position="266"/>
    </location>
</feature>
<dbReference type="GO" id="GO:0031505">
    <property type="term" value="P:fungal-type cell wall organization"/>
    <property type="evidence" value="ECO:0007669"/>
    <property type="project" value="TreeGrafter"/>
</dbReference>
<gene>
    <name evidence="3" type="ORF">SLS53_007771</name>
</gene>